<dbReference type="InterPro" id="IPR050951">
    <property type="entry name" value="Retrovirus_Pol_polyprotein"/>
</dbReference>
<reference evidence="2" key="2">
    <citation type="submission" date="2014-07" db="EMBL/GenBank/DDBJ databases">
        <authorList>
            <person name="Hull J."/>
        </authorList>
    </citation>
    <scope>NUCLEOTIDE SEQUENCE</scope>
</reference>
<dbReference type="EMBL" id="GBHO01015928">
    <property type="protein sequence ID" value="JAG27676.1"/>
    <property type="molecule type" value="Transcribed_RNA"/>
</dbReference>
<reference evidence="2" key="1">
    <citation type="journal article" date="2014" name="PLoS ONE">
        <title>Transcriptome-Based Identification of ABC Transporters in the Western Tarnished Plant Bug Lygus hesperus.</title>
        <authorList>
            <person name="Hull J.J."/>
            <person name="Chaney K."/>
            <person name="Geib S.M."/>
            <person name="Fabrick J.A."/>
            <person name="Brent C.S."/>
            <person name="Walsh D."/>
            <person name="Lavine L.C."/>
        </authorList>
    </citation>
    <scope>NUCLEOTIDE SEQUENCE</scope>
</reference>
<gene>
    <name evidence="2" type="primary">TY3B-I_83</name>
    <name evidence="2" type="ORF">CM83_105503</name>
</gene>
<dbReference type="GO" id="GO:0071897">
    <property type="term" value="P:DNA biosynthetic process"/>
    <property type="evidence" value="ECO:0007669"/>
    <property type="project" value="UniProtKB-ARBA"/>
</dbReference>
<dbReference type="InterPro" id="IPR043502">
    <property type="entry name" value="DNA/RNA_pol_sf"/>
</dbReference>
<dbReference type="PROSITE" id="PS50878">
    <property type="entry name" value="RT_POL"/>
    <property type="match status" value="1"/>
</dbReference>
<name>A0A0A9Y7R8_LYGHE</name>
<organism evidence="2">
    <name type="scientific">Lygus hesperus</name>
    <name type="common">Western plant bug</name>
    <dbReference type="NCBI Taxonomy" id="30085"/>
    <lineage>
        <taxon>Eukaryota</taxon>
        <taxon>Metazoa</taxon>
        <taxon>Ecdysozoa</taxon>
        <taxon>Arthropoda</taxon>
        <taxon>Hexapoda</taxon>
        <taxon>Insecta</taxon>
        <taxon>Pterygota</taxon>
        <taxon>Neoptera</taxon>
        <taxon>Paraneoptera</taxon>
        <taxon>Hemiptera</taxon>
        <taxon>Heteroptera</taxon>
        <taxon>Panheteroptera</taxon>
        <taxon>Cimicomorpha</taxon>
        <taxon>Miridae</taxon>
        <taxon>Mirini</taxon>
        <taxon>Lygus</taxon>
    </lineage>
</organism>
<protein>
    <submittedName>
        <fullName evidence="2">Transposon Ty3-I Gag-Pol polyprotein</fullName>
    </submittedName>
</protein>
<feature type="domain" description="Reverse transcriptase" evidence="1">
    <location>
        <begin position="1"/>
        <end position="71"/>
    </location>
</feature>
<dbReference type="Pfam" id="PF00078">
    <property type="entry name" value="RVT_1"/>
    <property type="match status" value="1"/>
</dbReference>
<sequence>EIFHRVMVECFGDIPGVRIFLDDLLVHGSTKKEHDDRLELVLKRAVELNIKFNKSKCNFGTNQVKYMGHIFSNEGMRPDDSRVKAICQMPVPTDKKSLQRVLGMINYLASFIPNLAE</sequence>
<dbReference type="Gene3D" id="3.30.70.270">
    <property type="match status" value="2"/>
</dbReference>
<dbReference type="PANTHER" id="PTHR37984">
    <property type="entry name" value="PROTEIN CBG26694"/>
    <property type="match status" value="1"/>
</dbReference>
<dbReference type="AlphaFoldDB" id="A0A0A9Y7R8"/>
<evidence type="ECO:0000313" key="2">
    <source>
        <dbReference type="EMBL" id="JAG27676.1"/>
    </source>
</evidence>
<dbReference type="InterPro" id="IPR000477">
    <property type="entry name" value="RT_dom"/>
</dbReference>
<dbReference type="SUPFAM" id="SSF56672">
    <property type="entry name" value="DNA/RNA polymerases"/>
    <property type="match status" value="1"/>
</dbReference>
<feature type="non-terminal residue" evidence="2">
    <location>
        <position position="1"/>
    </location>
</feature>
<accession>A0A0A9Y7R8</accession>
<dbReference type="FunFam" id="3.30.70.270:FF:000003">
    <property type="entry name" value="Transposon Ty3-G Gag-Pol polyprotein"/>
    <property type="match status" value="1"/>
</dbReference>
<evidence type="ECO:0000259" key="1">
    <source>
        <dbReference type="PROSITE" id="PS50878"/>
    </source>
</evidence>
<dbReference type="InterPro" id="IPR043128">
    <property type="entry name" value="Rev_trsase/Diguanyl_cyclase"/>
</dbReference>
<dbReference type="PANTHER" id="PTHR37984:SF5">
    <property type="entry name" value="PROTEIN NYNRIN-LIKE"/>
    <property type="match status" value="1"/>
</dbReference>
<proteinExistence type="predicted"/>
<feature type="non-terminal residue" evidence="2">
    <location>
        <position position="117"/>
    </location>
</feature>